<dbReference type="RefSeq" id="WP_091845408.1">
    <property type="nucleotide sequence ID" value="NZ_FOCM01000004.1"/>
</dbReference>
<dbReference type="Gene3D" id="3.40.50.1820">
    <property type="entry name" value="alpha/beta hydrolase"/>
    <property type="match status" value="1"/>
</dbReference>
<reference evidence="3" key="1">
    <citation type="submission" date="2016-10" db="EMBL/GenBank/DDBJ databases">
        <authorList>
            <person name="Varghese N."/>
            <person name="Submissions S."/>
        </authorList>
    </citation>
    <scope>NUCLEOTIDE SEQUENCE [LARGE SCALE GENOMIC DNA]</scope>
    <source>
        <strain evidence="3">DSM 26893</strain>
    </source>
</reference>
<organism evidence="2 3">
    <name type="scientific">Palleronia pelagia</name>
    <dbReference type="NCBI Taxonomy" id="387096"/>
    <lineage>
        <taxon>Bacteria</taxon>
        <taxon>Pseudomonadati</taxon>
        <taxon>Pseudomonadota</taxon>
        <taxon>Alphaproteobacteria</taxon>
        <taxon>Rhodobacterales</taxon>
        <taxon>Roseobacteraceae</taxon>
        <taxon>Palleronia</taxon>
    </lineage>
</organism>
<dbReference type="SUPFAM" id="SSF53474">
    <property type="entry name" value="alpha/beta-Hydrolases"/>
    <property type="match status" value="1"/>
</dbReference>
<sequence length="239" mass="25816">MQTPLVLLPGFMTDLRIWGPQIEALASDTTLALPPLGPFDRVEDMATHLLTQLPPRFALAGHSLGGHVAMEILRRAPDRVARIALVAAGCLPEPPHQAAERELRLVRAKAGQLAAVMAEDVPAATLADGPLRAPLAEFLADGAEALGVATYERQVRALQRRPDQQKTLRQAHLPALVLSGSEDRLMPPQRCDFVAGLMPRGVARTIAGAGHLPMLERPDDVIGALREWMGWSEAAVMLR</sequence>
<proteinExistence type="predicted"/>
<evidence type="ECO:0000313" key="2">
    <source>
        <dbReference type="EMBL" id="SEN46366.1"/>
    </source>
</evidence>
<accession>A0A1H8GQW2</accession>
<gene>
    <name evidence="2" type="ORF">SAMN04488011_104176</name>
</gene>
<dbReference type="EMBL" id="FOCM01000004">
    <property type="protein sequence ID" value="SEN46366.1"/>
    <property type="molecule type" value="Genomic_DNA"/>
</dbReference>
<dbReference type="Proteomes" id="UP000199372">
    <property type="component" value="Unassembled WGS sequence"/>
</dbReference>
<evidence type="ECO:0000313" key="3">
    <source>
        <dbReference type="Proteomes" id="UP000199372"/>
    </source>
</evidence>
<dbReference type="Pfam" id="PF12697">
    <property type="entry name" value="Abhydrolase_6"/>
    <property type="match status" value="1"/>
</dbReference>
<dbReference type="PANTHER" id="PTHR43194">
    <property type="entry name" value="HYDROLASE ALPHA/BETA FOLD FAMILY"/>
    <property type="match status" value="1"/>
</dbReference>
<dbReference type="AlphaFoldDB" id="A0A1H8GQW2"/>
<evidence type="ECO:0000259" key="1">
    <source>
        <dbReference type="Pfam" id="PF12697"/>
    </source>
</evidence>
<dbReference type="InterPro" id="IPR000073">
    <property type="entry name" value="AB_hydrolase_1"/>
</dbReference>
<dbReference type="InterPro" id="IPR029058">
    <property type="entry name" value="AB_hydrolase_fold"/>
</dbReference>
<name>A0A1H8GQW2_9RHOB</name>
<dbReference type="OrthoDB" id="5491135at2"/>
<keyword evidence="3" id="KW-1185">Reference proteome</keyword>
<protein>
    <submittedName>
        <fullName evidence="2">Pimeloyl-ACP methyl ester carboxylesterase</fullName>
    </submittedName>
</protein>
<dbReference type="InterPro" id="IPR050228">
    <property type="entry name" value="Carboxylesterase_BioH"/>
</dbReference>
<feature type="domain" description="AB hydrolase-1" evidence="1">
    <location>
        <begin position="5"/>
        <end position="222"/>
    </location>
</feature>
<dbReference type="PRINTS" id="PR00111">
    <property type="entry name" value="ABHYDROLASE"/>
</dbReference>
<dbReference type="PANTHER" id="PTHR43194:SF2">
    <property type="entry name" value="PEROXISOMAL MEMBRANE PROTEIN LPX1"/>
    <property type="match status" value="1"/>
</dbReference>